<dbReference type="EMBL" id="JAWQEG010001962">
    <property type="protein sequence ID" value="KAK3875479.1"/>
    <property type="molecule type" value="Genomic_DNA"/>
</dbReference>
<accession>A0AAE1FKJ6</accession>
<dbReference type="SUPFAM" id="SSF56349">
    <property type="entry name" value="DNA breaking-rejoining enzymes"/>
    <property type="match status" value="1"/>
</dbReference>
<name>A0AAE1FKJ6_PETCI</name>
<protein>
    <submittedName>
        <fullName evidence="1">Uncharacterized protein</fullName>
    </submittedName>
</protein>
<sequence length="152" mass="16775">MSSLTVSPSPSFLVKNEQSDDLLRPLKIPSFDLSGNPHHLCPVNTTKAYIDATPDVSWDHLFFNPLLGRPLVVRAVLKTLCKIISLVDPGHDPRTHSIHGLVASLTFLHTHSTEEVQAMAGWTSTSSFRSRYLMLDTQDVPCIVLVTQSKAT</sequence>
<dbReference type="GO" id="GO:0003677">
    <property type="term" value="F:DNA binding"/>
    <property type="evidence" value="ECO:0007669"/>
    <property type="project" value="InterPro"/>
</dbReference>
<reference evidence="1" key="1">
    <citation type="submission" date="2023-10" db="EMBL/GenBank/DDBJ databases">
        <title>Genome assemblies of two species of porcelain crab, Petrolisthes cinctipes and Petrolisthes manimaculis (Anomura: Porcellanidae).</title>
        <authorList>
            <person name="Angst P."/>
        </authorList>
    </citation>
    <scope>NUCLEOTIDE SEQUENCE</scope>
    <source>
        <strain evidence="1">PB745_01</strain>
        <tissue evidence="1">Gill</tissue>
    </source>
</reference>
<evidence type="ECO:0000313" key="2">
    <source>
        <dbReference type="Proteomes" id="UP001286313"/>
    </source>
</evidence>
<keyword evidence="2" id="KW-1185">Reference proteome</keyword>
<dbReference type="Proteomes" id="UP001286313">
    <property type="component" value="Unassembled WGS sequence"/>
</dbReference>
<dbReference type="InterPro" id="IPR011010">
    <property type="entry name" value="DNA_brk_join_enz"/>
</dbReference>
<proteinExistence type="predicted"/>
<gene>
    <name evidence="1" type="ORF">Pcinc_019654</name>
</gene>
<evidence type="ECO:0000313" key="1">
    <source>
        <dbReference type="EMBL" id="KAK3875479.1"/>
    </source>
</evidence>
<organism evidence="1 2">
    <name type="scientific">Petrolisthes cinctipes</name>
    <name type="common">Flat porcelain crab</name>
    <dbReference type="NCBI Taxonomy" id="88211"/>
    <lineage>
        <taxon>Eukaryota</taxon>
        <taxon>Metazoa</taxon>
        <taxon>Ecdysozoa</taxon>
        <taxon>Arthropoda</taxon>
        <taxon>Crustacea</taxon>
        <taxon>Multicrustacea</taxon>
        <taxon>Malacostraca</taxon>
        <taxon>Eumalacostraca</taxon>
        <taxon>Eucarida</taxon>
        <taxon>Decapoda</taxon>
        <taxon>Pleocyemata</taxon>
        <taxon>Anomura</taxon>
        <taxon>Galatheoidea</taxon>
        <taxon>Porcellanidae</taxon>
        <taxon>Petrolisthes</taxon>
    </lineage>
</organism>
<dbReference type="AlphaFoldDB" id="A0AAE1FKJ6"/>
<comment type="caution">
    <text evidence="1">The sequence shown here is derived from an EMBL/GenBank/DDBJ whole genome shotgun (WGS) entry which is preliminary data.</text>
</comment>